<feature type="signal peptide" evidence="1">
    <location>
        <begin position="1"/>
        <end position="25"/>
    </location>
</feature>
<protein>
    <submittedName>
        <fullName evidence="2">Uncharacterized protein</fullName>
    </submittedName>
</protein>
<name>A0A0S7BKJ1_9CHLR</name>
<evidence type="ECO:0000256" key="1">
    <source>
        <dbReference type="SAM" id="SignalP"/>
    </source>
</evidence>
<accession>A0A0S7BKJ1</accession>
<organism evidence="2">
    <name type="scientific">Flexilinea flocculi</name>
    <dbReference type="NCBI Taxonomy" id="1678840"/>
    <lineage>
        <taxon>Bacteria</taxon>
        <taxon>Bacillati</taxon>
        <taxon>Chloroflexota</taxon>
        <taxon>Anaerolineae</taxon>
        <taxon>Anaerolineales</taxon>
        <taxon>Anaerolineaceae</taxon>
        <taxon>Flexilinea</taxon>
    </lineage>
</organism>
<reference evidence="2" key="1">
    <citation type="journal article" date="2015" name="Genome Announc.">
        <title>Draft Genome Sequence of Anaerolineae Strain TC1, a Novel Isolate from a Methanogenic Wastewater Treatment System.</title>
        <authorList>
            <person name="Matsuura N."/>
            <person name="Tourlousse D.M."/>
            <person name="Sun L."/>
            <person name="Toyonaga M."/>
            <person name="Kuroda K."/>
            <person name="Ohashi A."/>
            <person name="Cruz R."/>
            <person name="Yamaguchi T."/>
            <person name="Sekiguchi Y."/>
        </authorList>
    </citation>
    <scope>NUCLEOTIDE SEQUENCE [LARGE SCALE GENOMIC DNA]</scope>
    <source>
        <strain evidence="2">TC1</strain>
    </source>
</reference>
<sequence length="146" mass="15505">MKNKIFHALMVAMGICFLLTGTVFAATYTHIGPGSTVGGVNVSTSSYITTSSYSFLTQGNSTAWSSISRIGGNTFASREWCGGSIRNSANHGGWVGYNVSSKTINGGLVWGARCTDQSGSTAAQHDFSNAGETWQPYFYSPLDPRP</sequence>
<keyword evidence="3" id="KW-1185">Reference proteome</keyword>
<keyword evidence="1" id="KW-0732">Signal</keyword>
<dbReference type="RefSeq" id="WP_062281002.1">
    <property type="nucleotide sequence ID" value="NZ_DF968181.1"/>
</dbReference>
<dbReference type="AlphaFoldDB" id="A0A0S7BKJ1"/>
<feature type="chain" id="PRO_5006633009" evidence="1">
    <location>
        <begin position="26"/>
        <end position="146"/>
    </location>
</feature>
<gene>
    <name evidence="2" type="ORF">ATC1_13874</name>
</gene>
<evidence type="ECO:0000313" key="2">
    <source>
        <dbReference type="EMBL" id="GAP40892.1"/>
    </source>
</evidence>
<dbReference type="STRING" id="1678840.ATC1_13874"/>
<evidence type="ECO:0000313" key="3">
    <source>
        <dbReference type="Proteomes" id="UP000053370"/>
    </source>
</evidence>
<dbReference type="Proteomes" id="UP000053370">
    <property type="component" value="Unassembled WGS sequence"/>
</dbReference>
<proteinExistence type="predicted"/>
<dbReference type="EMBL" id="DF968181">
    <property type="protein sequence ID" value="GAP40892.1"/>
    <property type="molecule type" value="Genomic_DNA"/>
</dbReference>